<evidence type="ECO:0000313" key="2">
    <source>
        <dbReference type="Proteomes" id="UP001470230"/>
    </source>
</evidence>
<dbReference type="Proteomes" id="UP001470230">
    <property type="component" value="Unassembled WGS sequence"/>
</dbReference>
<keyword evidence="2" id="KW-1185">Reference proteome</keyword>
<proteinExistence type="predicted"/>
<sequence length="93" mass="10669">MVQYIIENIQKSISAETIKNYLLNSRFKIIIGRPMDENRADVKETDIDNYYSNIAENIDGTPASLVFNIDEAGEDDYVDTHSYNVIVQSDFQD</sequence>
<organism evidence="1 2">
    <name type="scientific">Tritrichomonas musculus</name>
    <dbReference type="NCBI Taxonomy" id="1915356"/>
    <lineage>
        <taxon>Eukaryota</taxon>
        <taxon>Metamonada</taxon>
        <taxon>Parabasalia</taxon>
        <taxon>Tritrichomonadida</taxon>
        <taxon>Tritrichomonadidae</taxon>
        <taxon>Tritrichomonas</taxon>
    </lineage>
</organism>
<accession>A0ABR2KTR2</accession>
<protein>
    <submittedName>
        <fullName evidence="1">Uncharacterized protein</fullName>
    </submittedName>
</protein>
<comment type="caution">
    <text evidence="1">The sequence shown here is derived from an EMBL/GenBank/DDBJ whole genome shotgun (WGS) entry which is preliminary data.</text>
</comment>
<dbReference type="EMBL" id="JAPFFF010000003">
    <property type="protein sequence ID" value="KAK8894503.1"/>
    <property type="molecule type" value="Genomic_DNA"/>
</dbReference>
<reference evidence="1 2" key="1">
    <citation type="submission" date="2024-04" db="EMBL/GenBank/DDBJ databases">
        <title>Tritrichomonas musculus Genome.</title>
        <authorList>
            <person name="Alves-Ferreira E."/>
            <person name="Grigg M."/>
            <person name="Lorenzi H."/>
            <person name="Galac M."/>
        </authorList>
    </citation>
    <scope>NUCLEOTIDE SEQUENCE [LARGE SCALE GENOMIC DNA]</scope>
    <source>
        <strain evidence="1 2">EAF2021</strain>
    </source>
</reference>
<name>A0ABR2KTR2_9EUKA</name>
<evidence type="ECO:0000313" key="1">
    <source>
        <dbReference type="EMBL" id="KAK8894503.1"/>
    </source>
</evidence>
<gene>
    <name evidence="1" type="ORF">M9Y10_022937</name>
</gene>